<sequence>MSIYLKHMGGYKHNQLKGRSYDEIQKLFDKEMKRVNSFVAMNSEAQEISGKKDESSSKKAEIAQDSSAKRAGDKLEFDKSKKQKTDENEEVEVDNEAELKMHMVIVKDDDIAIDAIPLATKPPVIGIDREDLQTLWKLVKTKHGDTRPEDDHERVFIASTKVYAVGLQLLEDLLLITLDKLRNRSRIGINKWYQSFALRNFELEVMEFRKQENNEDTSSKEMLAIHGVVVNPSKRRASVTQTGLQRDLLDSGCSRHITGNIAYLSDFKEFDGGYVTFERRLLMSIYSQAWMKGHEISKVVGDEVVHKELGDIMERAATTASSLEAEQDSAKANTVNGERQLQALVDKKRVIITESSIRSDLHLADAGGIDCLPTATIFEELARMGAKSTAWNKFSSTMASAIICLAINQKINLSKYIFDDMQAMDEIVTDVVDWAMQAPLRARFRDLSTIDMKEIIQQRMFEDNSYKAHDIYSDLYEALQKLLELDYSNQRLADQEEARKKKRKKLAAPKTPYGSIPSLPPPLPPSAGASGALGISRTSRSSQLPPPPPHQSTGASGSAQQAGSEAPAVYAWGSRISIPWIGPTYDTRFESTDFMTAQELSPKDSLMQDDSIPDEQVHLSDDEDSGNDHLPKADLRQDWWKPLPEEKRPATPEPAWTIPSSNVSDIKNNWASTLVSTYETPTKNSLLANTGDMTTFMKWYCRQFQMEECHKMFTDQIDWTNPEGDQVSVDVNQPLPLGGPLGKQSYTIDFKMKAASYPDFGLELLVPEQMWIDDVCTYDISAKYSISHWWFNRQKFYIDRHDSLSHTYQRCQQSHMAFRSVVRIKAYKIYGNFEDLNLLPLQGHLDHLPGSDKGMLSTAVKIWTRNLEQQALFTSFKHDYTIIESPRAVVFPVDSNDRKIIRFNEIYKFSDGTLTRILEALDYIVKEFKVKRLNPGMNTRFRTEKDVTRSKEFIAEIERRESE</sequence>
<name>A0ABQ4WVL2_9ASTR</name>
<evidence type="ECO:0000256" key="1">
    <source>
        <dbReference type="SAM" id="MobiDB-lite"/>
    </source>
</evidence>
<feature type="region of interest" description="Disordered" evidence="1">
    <location>
        <begin position="616"/>
        <end position="660"/>
    </location>
</feature>
<reference evidence="2" key="2">
    <citation type="submission" date="2022-01" db="EMBL/GenBank/DDBJ databases">
        <authorList>
            <person name="Yamashiro T."/>
            <person name="Shiraishi A."/>
            <person name="Satake H."/>
            <person name="Nakayama K."/>
        </authorList>
    </citation>
    <scope>NUCLEOTIDE SEQUENCE</scope>
</reference>
<feature type="region of interest" description="Disordered" evidence="1">
    <location>
        <begin position="494"/>
        <end position="566"/>
    </location>
</feature>
<feature type="region of interest" description="Disordered" evidence="1">
    <location>
        <begin position="45"/>
        <end position="93"/>
    </location>
</feature>
<accession>A0ABQ4WVL2</accession>
<protein>
    <submittedName>
        <fullName evidence="2">Uncharacterized protein</fullName>
    </submittedName>
</protein>
<keyword evidence="3" id="KW-1185">Reference proteome</keyword>
<organism evidence="2 3">
    <name type="scientific">Tanacetum coccineum</name>
    <dbReference type="NCBI Taxonomy" id="301880"/>
    <lineage>
        <taxon>Eukaryota</taxon>
        <taxon>Viridiplantae</taxon>
        <taxon>Streptophyta</taxon>
        <taxon>Embryophyta</taxon>
        <taxon>Tracheophyta</taxon>
        <taxon>Spermatophyta</taxon>
        <taxon>Magnoliopsida</taxon>
        <taxon>eudicotyledons</taxon>
        <taxon>Gunneridae</taxon>
        <taxon>Pentapetalae</taxon>
        <taxon>asterids</taxon>
        <taxon>campanulids</taxon>
        <taxon>Asterales</taxon>
        <taxon>Asteraceae</taxon>
        <taxon>Asteroideae</taxon>
        <taxon>Anthemideae</taxon>
        <taxon>Anthemidinae</taxon>
        <taxon>Tanacetum</taxon>
    </lineage>
</organism>
<evidence type="ECO:0000313" key="2">
    <source>
        <dbReference type="EMBL" id="GJS56931.1"/>
    </source>
</evidence>
<reference evidence="2" key="1">
    <citation type="journal article" date="2022" name="Int. J. Mol. Sci.">
        <title>Draft Genome of Tanacetum Coccineum: Genomic Comparison of Closely Related Tanacetum-Family Plants.</title>
        <authorList>
            <person name="Yamashiro T."/>
            <person name="Shiraishi A."/>
            <person name="Nakayama K."/>
            <person name="Satake H."/>
        </authorList>
    </citation>
    <scope>NUCLEOTIDE SEQUENCE</scope>
</reference>
<feature type="compositionally biased region" description="Basic and acidic residues" evidence="1">
    <location>
        <begin position="49"/>
        <end position="86"/>
    </location>
</feature>
<feature type="compositionally biased region" description="Basic and acidic residues" evidence="1">
    <location>
        <begin position="616"/>
        <end position="650"/>
    </location>
</feature>
<gene>
    <name evidence="2" type="ORF">Tco_0651715</name>
</gene>
<evidence type="ECO:0000313" key="3">
    <source>
        <dbReference type="Proteomes" id="UP001151760"/>
    </source>
</evidence>
<feature type="compositionally biased region" description="Low complexity" evidence="1">
    <location>
        <begin position="526"/>
        <end position="543"/>
    </location>
</feature>
<proteinExistence type="predicted"/>
<comment type="caution">
    <text evidence="2">The sequence shown here is derived from an EMBL/GenBank/DDBJ whole genome shotgun (WGS) entry which is preliminary data.</text>
</comment>
<feature type="compositionally biased region" description="Low complexity" evidence="1">
    <location>
        <begin position="551"/>
        <end position="564"/>
    </location>
</feature>
<dbReference type="EMBL" id="BQNB010008971">
    <property type="protein sequence ID" value="GJS56931.1"/>
    <property type="molecule type" value="Genomic_DNA"/>
</dbReference>
<dbReference type="Proteomes" id="UP001151760">
    <property type="component" value="Unassembled WGS sequence"/>
</dbReference>